<sequence length="405" mass="46794">MNKVIFHATFFFVVVAFSRLTYSLEVDSIMLVSQEQQGTNTIITQSREQAQSPQPLIHGSEYYIIGDGFGRRMDPDPDSEPDEADPLYPRADFESLDVGAKLPETDSWWVDRSNQSYISTSSTNQRHRHSNVNIEAHMITGARSAQAWRNDIGFAKMGKVYVNLWLKYQFARDNTDPDYQIKTFRVAANVESNASTTYPDFAFFIWPNQDGSITRQYYHNHGTGETHYFDQNLVDGEWYNLILQIQLGDVGKANGRWIGWMSQPNKPYLVIDSQWPNAEYNLLGNIGEKINSFYLMNYMKCEADEGLDAWVKFYYDDIYIDSSWARVEIGDAKIYNECTHREIQYSLKWPRLQAASRDIIKIKVNQNALPYNQIQYLFVIDEDGNISDQNEEGLQGFPVIFPLAE</sequence>
<dbReference type="Proteomes" id="UP001320148">
    <property type="component" value="Chromosome"/>
</dbReference>
<evidence type="ECO:0000313" key="2">
    <source>
        <dbReference type="Proteomes" id="UP001320148"/>
    </source>
</evidence>
<evidence type="ECO:0008006" key="3">
    <source>
        <dbReference type="Google" id="ProtNLM"/>
    </source>
</evidence>
<accession>A0ABM7PHN1</accession>
<organism evidence="1 2">
    <name type="scientific">Desulfoluna limicola</name>
    <dbReference type="NCBI Taxonomy" id="2810562"/>
    <lineage>
        <taxon>Bacteria</taxon>
        <taxon>Pseudomonadati</taxon>
        <taxon>Thermodesulfobacteriota</taxon>
        <taxon>Desulfobacteria</taxon>
        <taxon>Desulfobacterales</taxon>
        <taxon>Desulfolunaceae</taxon>
        <taxon>Desulfoluna</taxon>
    </lineage>
</organism>
<protein>
    <recommendedName>
        <fullName evidence="3">GH16 domain-containing protein</fullName>
    </recommendedName>
</protein>
<name>A0ABM7PHN1_9BACT</name>
<evidence type="ECO:0000313" key="1">
    <source>
        <dbReference type="EMBL" id="BCS97087.1"/>
    </source>
</evidence>
<dbReference type="EMBL" id="AP024488">
    <property type="protein sequence ID" value="BCS97087.1"/>
    <property type="molecule type" value="Genomic_DNA"/>
</dbReference>
<gene>
    <name evidence="1" type="ORF">DSLASN_27190</name>
</gene>
<proteinExistence type="predicted"/>
<keyword evidence="2" id="KW-1185">Reference proteome</keyword>
<dbReference type="RefSeq" id="WP_236888515.1">
    <property type="nucleotide sequence ID" value="NZ_AP024488.1"/>
</dbReference>
<reference evidence="1 2" key="1">
    <citation type="submission" date="2021-02" db="EMBL/GenBank/DDBJ databases">
        <title>Complete genome of Desulfoluna sp. strain ASN36.</title>
        <authorList>
            <person name="Takahashi A."/>
            <person name="Kojima H."/>
            <person name="Fukui M."/>
        </authorList>
    </citation>
    <scope>NUCLEOTIDE SEQUENCE [LARGE SCALE GENOMIC DNA]</scope>
    <source>
        <strain evidence="1 2">ASN36</strain>
    </source>
</reference>